<dbReference type="KEGG" id="mlr:MELLADRAFT_57826"/>
<protein>
    <submittedName>
        <fullName evidence="2">Uncharacterized protein</fullName>
    </submittedName>
</protein>
<keyword evidence="3" id="KW-1185">Reference proteome</keyword>
<dbReference type="RefSeq" id="XP_007417137.1">
    <property type="nucleotide sequence ID" value="XM_007417075.1"/>
</dbReference>
<feature type="region of interest" description="Disordered" evidence="1">
    <location>
        <begin position="1"/>
        <end position="38"/>
    </location>
</feature>
<accession>F4S724</accession>
<dbReference type="EMBL" id="GL883157">
    <property type="protein sequence ID" value="EGF99564.1"/>
    <property type="molecule type" value="Genomic_DNA"/>
</dbReference>
<organism evidence="3">
    <name type="scientific">Melampsora larici-populina (strain 98AG31 / pathotype 3-4-7)</name>
    <name type="common">Poplar leaf rust fungus</name>
    <dbReference type="NCBI Taxonomy" id="747676"/>
    <lineage>
        <taxon>Eukaryota</taxon>
        <taxon>Fungi</taxon>
        <taxon>Dikarya</taxon>
        <taxon>Basidiomycota</taxon>
        <taxon>Pucciniomycotina</taxon>
        <taxon>Pucciniomycetes</taxon>
        <taxon>Pucciniales</taxon>
        <taxon>Melampsoraceae</taxon>
        <taxon>Melampsora</taxon>
    </lineage>
</organism>
<dbReference type="HOGENOM" id="CLU_2984541_0_0_1"/>
<gene>
    <name evidence="2" type="ORF">MELLADRAFT_57826</name>
</gene>
<proteinExistence type="predicted"/>
<evidence type="ECO:0000313" key="2">
    <source>
        <dbReference type="EMBL" id="EGF99564.1"/>
    </source>
</evidence>
<dbReference type="InParanoid" id="F4S724"/>
<reference evidence="3" key="1">
    <citation type="journal article" date="2011" name="Proc. Natl. Acad. Sci. U.S.A.">
        <title>Obligate biotrophy features unraveled by the genomic analysis of rust fungi.</title>
        <authorList>
            <person name="Duplessis S."/>
            <person name="Cuomo C.A."/>
            <person name="Lin Y.-C."/>
            <person name="Aerts A."/>
            <person name="Tisserant E."/>
            <person name="Veneault-Fourrey C."/>
            <person name="Joly D.L."/>
            <person name="Hacquard S."/>
            <person name="Amselem J."/>
            <person name="Cantarel B.L."/>
            <person name="Chiu R."/>
            <person name="Coutinho P.M."/>
            <person name="Feau N."/>
            <person name="Field M."/>
            <person name="Frey P."/>
            <person name="Gelhaye E."/>
            <person name="Goldberg J."/>
            <person name="Grabherr M.G."/>
            <person name="Kodira C.D."/>
            <person name="Kohler A."/>
            <person name="Kuees U."/>
            <person name="Lindquist E.A."/>
            <person name="Lucas S.M."/>
            <person name="Mago R."/>
            <person name="Mauceli E."/>
            <person name="Morin E."/>
            <person name="Murat C."/>
            <person name="Pangilinan J.L."/>
            <person name="Park R."/>
            <person name="Pearson M."/>
            <person name="Quesneville H."/>
            <person name="Rouhier N."/>
            <person name="Sakthikumar S."/>
            <person name="Salamov A.A."/>
            <person name="Schmutz J."/>
            <person name="Selles B."/>
            <person name="Shapiro H."/>
            <person name="Tanguay P."/>
            <person name="Tuskan G.A."/>
            <person name="Henrissat B."/>
            <person name="Van de Peer Y."/>
            <person name="Rouze P."/>
            <person name="Ellis J.G."/>
            <person name="Dodds P.N."/>
            <person name="Schein J.E."/>
            <person name="Zhong S."/>
            <person name="Hamelin R.C."/>
            <person name="Grigoriev I.V."/>
            <person name="Szabo L.J."/>
            <person name="Martin F."/>
        </authorList>
    </citation>
    <scope>NUCLEOTIDE SEQUENCE [LARGE SCALE GENOMIC DNA]</scope>
    <source>
        <strain evidence="3">98AG31 / pathotype 3-4-7</strain>
    </source>
</reference>
<evidence type="ECO:0000313" key="3">
    <source>
        <dbReference type="Proteomes" id="UP000001072"/>
    </source>
</evidence>
<dbReference type="AlphaFoldDB" id="F4S724"/>
<dbReference type="VEuPathDB" id="FungiDB:MELLADRAFT_57826"/>
<dbReference type="Proteomes" id="UP000001072">
    <property type="component" value="Unassembled WGS sequence"/>
</dbReference>
<evidence type="ECO:0000256" key="1">
    <source>
        <dbReference type="SAM" id="MobiDB-lite"/>
    </source>
</evidence>
<feature type="compositionally biased region" description="Basic and acidic residues" evidence="1">
    <location>
        <begin position="8"/>
        <end position="20"/>
    </location>
</feature>
<name>F4S724_MELLP</name>
<sequence length="58" mass="6587">MRSISETAEDHIAVDARLVDSEQEESSSMAESVDDLWPSPVPCRMNIEEWEVYMKEAG</sequence>
<dbReference type="GeneID" id="18929136"/>
<feature type="non-terminal residue" evidence="2">
    <location>
        <position position="58"/>
    </location>
</feature>